<keyword evidence="1 3" id="KW-0489">Methyltransferase</keyword>
<dbReference type="InterPro" id="IPR002052">
    <property type="entry name" value="DNA_methylase_N6_adenine_CS"/>
</dbReference>
<proteinExistence type="predicted"/>
<dbReference type="AlphaFoldDB" id="A0A857KIV8"/>
<dbReference type="SUPFAM" id="SSF53335">
    <property type="entry name" value="S-adenosyl-L-methionine-dependent methyltransferases"/>
    <property type="match status" value="1"/>
</dbReference>
<dbReference type="PROSITE" id="PS00092">
    <property type="entry name" value="N6_MTASE"/>
    <property type="match status" value="1"/>
</dbReference>
<dbReference type="EMBL" id="CP045810">
    <property type="protein sequence ID" value="QHN39360.1"/>
    <property type="molecule type" value="Genomic_DNA"/>
</dbReference>
<dbReference type="GO" id="GO:0003676">
    <property type="term" value="F:nucleic acid binding"/>
    <property type="evidence" value="ECO:0007669"/>
    <property type="project" value="InterPro"/>
</dbReference>
<evidence type="ECO:0000256" key="2">
    <source>
        <dbReference type="ARBA" id="ARBA00022679"/>
    </source>
</evidence>
<reference evidence="3" key="1">
    <citation type="journal article" date="2021" name="Nat. Microbiol.">
        <title>Cocultivation of an ultrasmall environmental parasitic bacterium with lytic ability against bacteria associated with wastewater foams.</title>
        <authorList>
            <person name="Batinovic S."/>
            <person name="Rose J.J.A."/>
            <person name="Ratcliffe J."/>
            <person name="Seviour R.J."/>
            <person name="Petrovski S."/>
        </authorList>
    </citation>
    <scope>NUCLEOTIDE SEQUENCE</scope>
    <source>
        <strain evidence="3">CON44</strain>
    </source>
</reference>
<accession>A0A857KIV8</accession>
<gene>
    <name evidence="3" type="primary">rsmD</name>
    <name evidence="3" type="ORF">GII30_09470</name>
</gene>
<dbReference type="RefSeq" id="WP_005186620.1">
    <property type="nucleotide sequence ID" value="NZ_CP045804.1"/>
</dbReference>
<dbReference type="PANTHER" id="PTHR43542">
    <property type="entry name" value="METHYLTRANSFERASE"/>
    <property type="match status" value="1"/>
</dbReference>
<dbReference type="CDD" id="cd02440">
    <property type="entry name" value="AdoMet_MTases"/>
    <property type="match status" value="1"/>
</dbReference>
<evidence type="ECO:0000313" key="3">
    <source>
        <dbReference type="EMBL" id="QHN39360.1"/>
    </source>
</evidence>
<dbReference type="PIRSF" id="PIRSF004553">
    <property type="entry name" value="CHP00095"/>
    <property type="match status" value="1"/>
</dbReference>
<dbReference type="Pfam" id="PF03602">
    <property type="entry name" value="Cons_hypoth95"/>
    <property type="match status" value="1"/>
</dbReference>
<name>A0A857KIV8_9ACTN</name>
<dbReference type="EC" id="2.1.1.171" evidence="3"/>
<protein>
    <submittedName>
        <fullName evidence="3">16S rRNA (Guanine(966)-N(2))-methyltransferase RsmD</fullName>
        <ecNumber evidence="3">2.1.1.171</ecNumber>
    </submittedName>
</protein>
<dbReference type="GO" id="GO:0052913">
    <property type="term" value="F:16S rRNA (guanine(966)-N(2))-methyltransferase activity"/>
    <property type="evidence" value="ECO:0007669"/>
    <property type="project" value="UniProtKB-EC"/>
</dbReference>
<sequence>MTRIIAGRFGGRRIAVPDDGTRPTSDRVREAVFNMLDARIDLDGAAVADLYAGSGALGIEALSRGAASAVFVDSRRKATAVIATNLKACGVSSGTRVLTQEVGTYLSGAGAPFDVIFMDPPYDLGTDAVQDEVRAVADRFLAEDGLLILERSTRSARVEWPGSVDVVADKSYGDTRVEIVRR</sequence>
<dbReference type="PANTHER" id="PTHR43542:SF1">
    <property type="entry name" value="METHYLTRANSFERASE"/>
    <property type="match status" value="1"/>
</dbReference>
<dbReference type="NCBIfam" id="TIGR00095">
    <property type="entry name" value="16S rRNA (guanine(966)-N(2))-methyltransferase RsmD"/>
    <property type="match status" value="1"/>
</dbReference>
<organism evidence="3">
    <name type="scientific">Gordonia amarae</name>
    <dbReference type="NCBI Taxonomy" id="36821"/>
    <lineage>
        <taxon>Bacteria</taxon>
        <taxon>Bacillati</taxon>
        <taxon>Actinomycetota</taxon>
        <taxon>Actinomycetes</taxon>
        <taxon>Mycobacteriales</taxon>
        <taxon>Gordoniaceae</taxon>
        <taxon>Gordonia</taxon>
    </lineage>
</organism>
<dbReference type="Gene3D" id="3.40.50.150">
    <property type="entry name" value="Vaccinia Virus protein VP39"/>
    <property type="match status" value="1"/>
</dbReference>
<evidence type="ECO:0000256" key="1">
    <source>
        <dbReference type="ARBA" id="ARBA00022603"/>
    </source>
</evidence>
<dbReference type="InterPro" id="IPR004398">
    <property type="entry name" value="RNA_MeTrfase_RsmD"/>
</dbReference>
<keyword evidence="2 3" id="KW-0808">Transferase</keyword>
<dbReference type="InterPro" id="IPR029063">
    <property type="entry name" value="SAM-dependent_MTases_sf"/>
</dbReference>